<dbReference type="Pfam" id="PF04236">
    <property type="entry name" value="Transp_Tc5_C"/>
    <property type="match status" value="1"/>
</dbReference>
<dbReference type="InterPro" id="IPR006600">
    <property type="entry name" value="HTH_CenpB_DNA-bd_dom"/>
</dbReference>
<dbReference type="AlphaFoldDB" id="Q7JQ92"/>
<protein>
    <recommendedName>
        <fullName evidence="2">HTH CENPB-type domain-containing protein</fullName>
    </recommendedName>
</protein>
<dbReference type="PIR" id="T33084">
    <property type="entry name" value="T33084"/>
</dbReference>
<sequence length="537" mass="62032">MSFDIGNVMFALHRHFPNPLPSNPSISRHEQKVADHLASIIKESYYGDTSVEESEYLVQEEYGDWEPEVFEPYDCVLPDQDDVLFGEKAVSREELDKAITFYRSGKIGSRPITTMHHSYRWIRTDAHMNKLRKYEKDKKAFQESVRVRLAQLTQRLYEEVKEKLDNGVNLHDSDLMAMALEINTREMKLQKQNEMKLQKASQSWITRWKQSHRIVSRRVTKFVTRKCLINKDAIKKNADDFVKNARTEISNYHPSMVFNCDQTGIQKELYPARSLAFMGEKTVERLAQSKSSLTHSFTFLPMIFLDGSMGPKAFMVIAEPKGQFPPSRPIPNCPNLEVRAGYKTHIMTKQLMCDFFESCVFIPSVPKKLYIMLDSWPAFKDHTTIKNLVPNGHDVVIRNIPEHTTGMIQPLDVYWNAPWKSLIKKFTAYALRTQTDYVIAQRNNAICMVSVLYHQISAEHFRPFLQHCWKKAGYVGAANTSSTPFLTPAQYCIDHGDTVICYHTGCNHLGFIRCARCKMFVCFNHFVVSKQHLCSSP</sequence>
<evidence type="ECO:0000256" key="1">
    <source>
        <dbReference type="ARBA" id="ARBA00023125"/>
    </source>
</evidence>
<dbReference type="SMART" id="SM00674">
    <property type="entry name" value="CENPB"/>
    <property type="match status" value="1"/>
</dbReference>
<feature type="domain" description="HTH CENPB-type" evidence="2">
    <location>
        <begin position="146"/>
        <end position="218"/>
    </location>
</feature>
<keyword evidence="1" id="KW-0238">DNA-binding</keyword>
<name>Q7JQ92_CAEEL</name>
<accession>Q7JQ92</accession>
<evidence type="ECO:0000313" key="3">
    <source>
        <dbReference type="EMBL" id="AAA28148.1"/>
    </source>
</evidence>
<proteinExistence type="predicted"/>
<dbReference type="Pfam" id="PF03221">
    <property type="entry name" value="HTH_Tnp_Tc5"/>
    <property type="match status" value="1"/>
</dbReference>
<dbReference type="EMBL" id="L00665">
    <property type="protein sequence ID" value="AAA28148.1"/>
    <property type="molecule type" value="Genomic_DNA"/>
</dbReference>
<organism evidence="3">
    <name type="scientific">Caenorhabditis elegans</name>
    <dbReference type="NCBI Taxonomy" id="6239"/>
    <lineage>
        <taxon>Eukaryota</taxon>
        <taxon>Metazoa</taxon>
        <taxon>Ecdysozoa</taxon>
        <taxon>Nematoda</taxon>
        <taxon>Chromadorea</taxon>
        <taxon>Rhabditida</taxon>
        <taxon>Rhabditina</taxon>
        <taxon>Rhabditomorpha</taxon>
        <taxon>Rhabditoidea</taxon>
        <taxon>Rhabditidae</taxon>
        <taxon>Peloderinae</taxon>
        <taxon>Caenorhabditis</taxon>
    </lineage>
</organism>
<evidence type="ECO:0000259" key="2">
    <source>
        <dbReference type="SMART" id="SM00674"/>
    </source>
</evidence>
<dbReference type="GO" id="GO:0003677">
    <property type="term" value="F:DNA binding"/>
    <property type="evidence" value="ECO:0007669"/>
    <property type="project" value="UniProtKB-KW"/>
</dbReference>
<reference evidence="3" key="1">
    <citation type="journal article" date="1993" name="Nucleic Acids Res.">
        <title>A variant Tc4 transposable element in the nematode C. elegans could encode a novel protein.</title>
        <authorList>
            <person name="Li W."/>
            <person name="Shaw J.E."/>
        </authorList>
    </citation>
    <scope>NUCLEOTIDE SEQUENCE</scope>
    <source>
        <strain evidence="3">Bristol x Bergerac</strain>
    </source>
</reference>
<dbReference type="InterPro" id="IPR007350">
    <property type="entry name" value="Transposase_Tc5_C"/>
</dbReference>